<dbReference type="Gene3D" id="3.20.20.370">
    <property type="entry name" value="Glycoside hydrolase/deacetylase"/>
    <property type="match status" value="1"/>
</dbReference>
<gene>
    <name evidence="2" type="ORF">ENV30_03900</name>
</gene>
<dbReference type="PANTHER" id="PTHR10587">
    <property type="entry name" value="GLYCOSYL TRANSFERASE-RELATED"/>
    <property type="match status" value="1"/>
</dbReference>
<dbReference type="GO" id="GO:0005975">
    <property type="term" value="P:carbohydrate metabolic process"/>
    <property type="evidence" value="ECO:0007669"/>
    <property type="project" value="InterPro"/>
</dbReference>
<organism evidence="2">
    <name type="scientific">Candidatus Caldatribacterium californiense</name>
    <dbReference type="NCBI Taxonomy" id="1454726"/>
    <lineage>
        <taxon>Bacteria</taxon>
        <taxon>Pseudomonadati</taxon>
        <taxon>Atribacterota</taxon>
        <taxon>Atribacteria</taxon>
        <taxon>Atribacterales</taxon>
        <taxon>Candidatus Caldatribacteriaceae</taxon>
        <taxon>Candidatus Caldatribacterium</taxon>
    </lineage>
</organism>
<reference evidence="2" key="1">
    <citation type="journal article" date="2020" name="mSystems">
        <title>Genome- and Community-Level Interaction Insights into Carbon Utilization and Element Cycling Functions of Hydrothermarchaeota in Hydrothermal Sediment.</title>
        <authorList>
            <person name="Zhou Z."/>
            <person name="Liu Y."/>
            <person name="Xu W."/>
            <person name="Pan J."/>
            <person name="Luo Z.H."/>
            <person name="Li M."/>
        </authorList>
    </citation>
    <scope>NUCLEOTIDE SEQUENCE [LARGE SCALE GENOMIC DNA]</scope>
    <source>
        <strain evidence="2">SpSt-747</strain>
    </source>
</reference>
<feature type="domain" description="NodB homology" evidence="1">
    <location>
        <begin position="67"/>
        <end position="242"/>
    </location>
</feature>
<dbReference type="CDD" id="cd10917">
    <property type="entry name" value="CE4_NodB_like_6s_7s"/>
    <property type="match status" value="1"/>
</dbReference>
<evidence type="ECO:0000259" key="1">
    <source>
        <dbReference type="PROSITE" id="PS51677"/>
    </source>
</evidence>
<dbReference type="InterPro" id="IPR002509">
    <property type="entry name" value="NODB_dom"/>
</dbReference>
<dbReference type="PANTHER" id="PTHR10587:SF137">
    <property type="entry name" value="4-DEOXY-4-FORMAMIDO-L-ARABINOSE-PHOSPHOUNDECAPRENOL DEFORMYLASE ARND-RELATED"/>
    <property type="match status" value="1"/>
</dbReference>
<comment type="caution">
    <text evidence="2">The sequence shown here is derived from an EMBL/GenBank/DDBJ whole genome shotgun (WGS) entry which is preliminary data.</text>
</comment>
<dbReference type="GO" id="GO:0016810">
    <property type="term" value="F:hydrolase activity, acting on carbon-nitrogen (but not peptide) bonds"/>
    <property type="evidence" value="ECO:0007669"/>
    <property type="project" value="InterPro"/>
</dbReference>
<dbReference type="InterPro" id="IPR011330">
    <property type="entry name" value="Glyco_hydro/deAcase_b/a-brl"/>
</dbReference>
<accession>A0A7V3YGL5</accession>
<name>A0A7V3YGL5_9BACT</name>
<dbReference type="InterPro" id="IPR050248">
    <property type="entry name" value="Polysacc_deacetylase_ArnD"/>
</dbReference>
<dbReference type="EMBL" id="DTFV01000057">
    <property type="protein sequence ID" value="HGI30436.1"/>
    <property type="molecule type" value="Genomic_DNA"/>
</dbReference>
<protein>
    <submittedName>
        <fullName evidence="2">Polysaccharide deacetylase family protein</fullName>
    </submittedName>
</protein>
<dbReference type="AlphaFoldDB" id="A0A7V3YGL5"/>
<dbReference type="PROSITE" id="PS51677">
    <property type="entry name" value="NODB"/>
    <property type="match status" value="1"/>
</dbReference>
<proteinExistence type="predicted"/>
<dbReference type="SUPFAM" id="SSF88713">
    <property type="entry name" value="Glycoside hydrolase/deacetylase"/>
    <property type="match status" value="1"/>
</dbReference>
<dbReference type="Pfam" id="PF01522">
    <property type="entry name" value="Polysacc_deac_1"/>
    <property type="match status" value="1"/>
</dbReference>
<evidence type="ECO:0000313" key="2">
    <source>
        <dbReference type="EMBL" id="HGI30436.1"/>
    </source>
</evidence>
<sequence>MFPGGSSKRNSKGFWVKHRVFAFLGILLGALLGVLGIEETEAIDLHGGGVFAMDTLRCIRSGPRVGKKVALTFDDAPNGHTAEILAILDRFQVKATFFLIGAQVLKHPDLVRRIVAAGHEIGNHSFSHAFTKECSTESIKEDIERAERAIVDSTGRLPLYFRPPGGLVTPAVQRACGMTGYSLVTWSLDSEDWRAQTEDEIVERILLGIHPGAIVLFHPLPRTVCALPRILCALLEAGYACVPLSSLLE</sequence>